<dbReference type="SUPFAM" id="SSF46689">
    <property type="entry name" value="Homeodomain-like"/>
    <property type="match status" value="1"/>
</dbReference>
<organism evidence="5 6">
    <name type="scientific">Clostridium scatologenes</name>
    <dbReference type="NCBI Taxonomy" id="1548"/>
    <lineage>
        <taxon>Bacteria</taxon>
        <taxon>Bacillati</taxon>
        <taxon>Bacillota</taxon>
        <taxon>Clostridia</taxon>
        <taxon>Eubacteriales</taxon>
        <taxon>Clostridiaceae</taxon>
        <taxon>Clostridium</taxon>
    </lineage>
</organism>
<keyword evidence="2" id="KW-0238">DNA-binding</keyword>
<dbReference type="InterPro" id="IPR018060">
    <property type="entry name" value="HTH_AraC"/>
</dbReference>
<dbReference type="PRINTS" id="PR00032">
    <property type="entry name" value="HTHARAC"/>
</dbReference>
<dbReference type="RefSeq" id="WP_029159438.1">
    <property type="nucleotide sequence ID" value="NZ_CP009933.1"/>
</dbReference>
<keyword evidence="3" id="KW-0804">Transcription</keyword>
<gene>
    <name evidence="5" type="ORF">CSCA_4456</name>
</gene>
<dbReference type="InterPro" id="IPR018062">
    <property type="entry name" value="HTH_AraC-typ_CS"/>
</dbReference>
<keyword evidence="1" id="KW-0805">Transcription regulation</keyword>
<keyword evidence="6" id="KW-1185">Reference proteome</keyword>
<dbReference type="GO" id="GO:0043565">
    <property type="term" value="F:sequence-specific DNA binding"/>
    <property type="evidence" value="ECO:0007669"/>
    <property type="project" value="InterPro"/>
</dbReference>
<evidence type="ECO:0000259" key="4">
    <source>
        <dbReference type="PROSITE" id="PS01124"/>
    </source>
</evidence>
<dbReference type="SUPFAM" id="SSF51182">
    <property type="entry name" value="RmlC-like cupins"/>
    <property type="match status" value="1"/>
</dbReference>
<evidence type="ECO:0000313" key="6">
    <source>
        <dbReference type="Proteomes" id="UP000033115"/>
    </source>
</evidence>
<dbReference type="AlphaFoldDB" id="A0A0E3GS75"/>
<dbReference type="PROSITE" id="PS01124">
    <property type="entry name" value="HTH_ARAC_FAMILY_2"/>
    <property type="match status" value="1"/>
</dbReference>
<dbReference type="InterPro" id="IPR009057">
    <property type="entry name" value="Homeodomain-like_sf"/>
</dbReference>
<dbReference type="EMBL" id="CP009933">
    <property type="protein sequence ID" value="AKA71581.1"/>
    <property type="molecule type" value="Genomic_DNA"/>
</dbReference>
<dbReference type="Pfam" id="PF12833">
    <property type="entry name" value="HTH_18"/>
    <property type="match status" value="1"/>
</dbReference>
<evidence type="ECO:0000256" key="1">
    <source>
        <dbReference type="ARBA" id="ARBA00023015"/>
    </source>
</evidence>
<reference evidence="5 6" key="1">
    <citation type="journal article" date="2015" name="J. Biotechnol.">
        <title>Complete genome sequence of a malodorant-producing acetogen, Clostridium scatologenes ATCC 25775(T).</title>
        <authorList>
            <person name="Zhu Z."/>
            <person name="Guo T."/>
            <person name="Zheng H."/>
            <person name="Song T."/>
            <person name="Ouyang P."/>
            <person name="Xie J."/>
        </authorList>
    </citation>
    <scope>NUCLEOTIDE SEQUENCE [LARGE SCALE GENOMIC DNA]</scope>
    <source>
        <strain evidence="5 6">ATCC 25775</strain>
    </source>
</reference>
<dbReference type="PANTHER" id="PTHR43280">
    <property type="entry name" value="ARAC-FAMILY TRANSCRIPTIONAL REGULATOR"/>
    <property type="match status" value="1"/>
</dbReference>
<dbReference type="Proteomes" id="UP000033115">
    <property type="component" value="Chromosome"/>
</dbReference>
<dbReference type="SMART" id="SM00342">
    <property type="entry name" value="HTH_ARAC"/>
    <property type="match status" value="1"/>
</dbReference>
<dbReference type="InterPro" id="IPR020449">
    <property type="entry name" value="Tscrpt_reg_AraC-type_HTH"/>
</dbReference>
<dbReference type="InterPro" id="IPR014710">
    <property type="entry name" value="RmlC-like_jellyroll"/>
</dbReference>
<dbReference type="InterPro" id="IPR003313">
    <property type="entry name" value="AraC-bd"/>
</dbReference>
<dbReference type="Gene3D" id="1.10.10.60">
    <property type="entry name" value="Homeodomain-like"/>
    <property type="match status" value="2"/>
</dbReference>
<dbReference type="Gene3D" id="2.60.120.10">
    <property type="entry name" value="Jelly Rolls"/>
    <property type="match status" value="1"/>
</dbReference>
<name>A0A0E3GS75_CLOSL</name>
<accession>A0A0E3GS75</accession>
<protein>
    <submittedName>
        <fullName evidence="5">Transcriptional regulator, AraC family</fullName>
    </submittedName>
</protein>
<feature type="domain" description="HTH araC/xylS-type" evidence="4">
    <location>
        <begin position="232"/>
        <end position="329"/>
    </location>
</feature>
<evidence type="ECO:0000256" key="3">
    <source>
        <dbReference type="ARBA" id="ARBA00023163"/>
    </source>
</evidence>
<evidence type="ECO:0000313" key="5">
    <source>
        <dbReference type="EMBL" id="AKA71581.1"/>
    </source>
</evidence>
<dbReference type="InterPro" id="IPR011051">
    <property type="entry name" value="RmlC_Cupin_sf"/>
</dbReference>
<dbReference type="PROSITE" id="PS00041">
    <property type="entry name" value="HTH_ARAC_FAMILY_1"/>
    <property type="match status" value="1"/>
</dbReference>
<proteinExistence type="predicted"/>
<sequence length="331" mass="39577">MNVRDLDKSLRELSPSEIKLKKLLKSKKDKVKIEECFSNEILKDYWVINNSKLMKNSEDISIHKHDRFIEFKKHSHDYLEMMFVYSGSIKQTIENTDVEIKKGEILLMDMNVEHSIKEAQENDIAINVLIKKEFFNWIFMNQIADNDLISNFIVKALYNKNKFRQFLYFKTSKNRRVWDFMINILIEYYENKNGMETAIRSYIVLIFNELLRCYNEYLPSSVINKVESNICVEIVKYIDKNYNDLNLKDLANYFSYSTDYMGKLIKKVTGSTLTELQKKIKLDKVKYFLKNSNFPIEEIIREVGYSNLSYFYKQFKEDVGMTPDKYRKNLL</sequence>
<dbReference type="STRING" id="1548.CSCA_4456"/>
<dbReference type="Pfam" id="PF02311">
    <property type="entry name" value="AraC_binding"/>
    <property type="match status" value="1"/>
</dbReference>
<dbReference type="GO" id="GO:0003700">
    <property type="term" value="F:DNA-binding transcription factor activity"/>
    <property type="evidence" value="ECO:0007669"/>
    <property type="project" value="InterPro"/>
</dbReference>
<dbReference type="PANTHER" id="PTHR43280:SF28">
    <property type="entry name" value="HTH-TYPE TRANSCRIPTIONAL ACTIVATOR RHAS"/>
    <property type="match status" value="1"/>
</dbReference>
<dbReference type="KEGG" id="csq:CSCA_4456"/>
<evidence type="ECO:0000256" key="2">
    <source>
        <dbReference type="ARBA" id="ARBA00023125"/>
    </source>
</evidence>
<dbReference type="HOGENOM" id="CLU_000445_88_0_9"/>